<dbReference type="EMBL" id="IACM01051825">
    <property type="protein sequence ID" value="LAB25316.1"/>
    <property type="molecule type" value="Transcribed_RNA"/>
</dbReference>
<reference evidence="1" key="1">
    <citation type="submission" date="2017-07" db="EMBL/GenBank/DDBJ databases">
        <authorList>
            <person name="Mikheyev A."/>
            <person name="Grau M."/>
        </authorList>
    </citation>
    <scope>NUCLEOTIDE SEQUENCE</scope>
    <source>
        <tissue evidence="1">Venom_gland</tissue>
    </source>
</reference>
<organism evidence="1">
    <name type="scientific">Micrurus spixii</name>
    <name type="common">Amazon coral snake</name>
    <dbReference type="NCBI Taxonomy" id="129469"/>
    <lineage>
        <taxon>Eukaryota</taxon>
        <taxon>Metazoa</taxon>
        <taxon>Chordata</taxon>
        <taxon>Craniata</taxon>
        <taxon>Vertebrata</taxon>
        <taxon>Euteleostomi</taxon>
        <taxon>Lepidosauria</taxon>
        <taxon>Squamata</taxon>
        <taxon>Bifurcata</taxon>
        <taxon>Unidentata</taxon>
        <taxon>Episquamata</taxon>
        <taxon>Toxicofera</taxon>
        <taxon>Serpentes</taxon>
        <taxon>Colubroidea</taxon>
        <taxon>Elapidae</taxon>
        <taxon>Elapinae</taxon>
        <taxon>Micrurus</taxon>
    </lineage>
</organism>
<protein>
    <submittedName>
        <fullName evidence="1">Uncharacterized protein</fullName>
    </submittedName>
</protein>
<reference evidence="1" key="2">
    <citation type="submission" date="2017-11" db="EMBL/GenBank/DDBJ databases">
        <title>Coralsnake Venomics: Analyses of Venom Gland Transcriptomes and Proteomes of Six Brazilian Taxa.</title>
        <authorList>
            <person name="Aird S.D."/>
            <person name="Jorge da Silva N."/>
            <person name="Qiu L."/>
            <person name="Villar-Briones A."/>
            <person name="Aparecida-Saddi V."/>
            <person name="Campos-Telles M.P."/>
            <person name="Grau M."/>
            <person name="Mikheyev A.S."/>
        </authorList>
    </citation>
    <scope>NUCLEOTIDE SEQUENCE</scope>
    <source>
        <tissue evidence="1">Venom_gland</tissue>
    </source>
</reference>
<dbReference type="AlphaFoldDB" id="A0A2D4LX64"/>
<proteinExistence type="predicted"/>
<name>A0A2D4LX64_9SAUR</name>
<evidence type="ECO:0000313" key="1">
    <source>
        <dbReference type="EMBL" id="LAB25316.1"/>
    </source>
</evidence>
<accession>A0A2D4LX64</accession>
<sequence>MCPLSSQRSLWVRATRTHRDGRVRVDPQGEQSLNRGGSYNRLFACRGGCAPDAHLRVWGRGTLSVPESLGVWKLPKASWGAQHSGTGEPRQMYVSCCELC</sequence>